<feature type="transmembrane region" description="Helical" evidence="6">
    <location>
        <begin position="193"/>
        <end position="210"/>
    </location>
</feature>
<feature type="transmembrane region" description="Helical" evidence="6">
    <location>
        <begin position="402"/>
        <end position="421"/>
    </location>
</feature>
<comment type="caution">
    <text evidence="8">The sequence shown here is derived from an EMBL/GenBank/DDBJ whole genome shotgun (WGS) entry which is preliminary data.</text>
</comment>
<protein>
    <recommendedName>
        <fullName evidence="10">Protein DETOXIFICATION</fullName>
    </recommendedName>
</protein>
<evidence type="ECO:0000313" key="9">
    <source>
        <dbReference type="Proteomes" id="UP001165160"/>
    </source>
</evidence>
<evidence type="ECO:0000313" key="8">
    <source>
        <dbReference type="EMBL" id="GMH83408.1"/>
    </source>
</evidence>
<evidence type="ECO:0000256" key="4">
    <source>
        <dbReference type="ARBA" id="ARBA00022989"/>
    </source>
</evidence>
<dbReference type="Pfam" id="PF01554">
    <property type="entry name" value="MatE"/>
    <property type="match status" value="1"/>
</dbReference>
<evidence type="ECO:0000256" key="7">
    <source>
        <dbReference type="SAM" id="SignalP"/>
    </source>
</evidence>
<evidence type="ECO:0000256" key="6">
    <source>
        <dbReference type="SAM" id="Phobius"/>
    </source>
</evidence>
<feature type="transmembrane region" description="Helical" evidence="6">
    <location>
        <begin position="456"/>
        <end position="477"/>
    </location>
</feature>
<evidence type="ECO:0000256" key="1">
    <source>
        <dbReference type="ARBA" id="ARBA00004141"/>
    </source>
</evidence>
<dbReference type="GO" id="GO:0015297">
    <property type="term" value="F:antiporter activity"/>
    <property type="evidence" value="ECO:0007669"/>
    <property type="project" value="InterPro"/>
</dbReference>
<dbReference type="EMBL" id="BRXX01000026">
    <property type="protein sequence ID" value="GMH83408.1"/>
    <property type="molecule type" value="Genomic_DNA"/>
</dbReference>
<feature type="transmembrane region" description="Helical" evidence="6">
    <location>
        <begin position="140"/>
        <end position="163"/>
    </location>
</feature>
<accession>A0A9W7BAT7</accession>
<keyword evidence="9" id="KW-1185">Reference proteome</keyword>
<sequence>MRFWRGLVLALAISSVSGLQVRLFQRLPPQHFSDRSERLPQRLPLLHCSRPDRSERHSWRRTKRNEVLRFAAPALSTVLADPLMSVVDALVVGRTASTLELASLGPALAVFNFVNYFFFFLSAATTVRVAAALSCSDEEAAATTLGVAVSVATLCGVFVTICLIAKGPDLVRATGCVAALVPAAARYLRVRALGSPFVLAAMVAQAGLLAQRDARTPLNAVTLACFLNVLGDFVLVPKIGAAGAAWATLVSQVVALPVMLWLSKKRGRLPVNLRLPTRAELGPLVSASKPLFVFETGMSICYGLIQAAGAQFTVGATAAFQSLWNPTSFLTFVTYPLKQAAAVFLPTLKPQETREFMTVLLNIAWPLGLVIAGAEALCAASPAAFTGDVALHATIRGFGPPVAAAALILPFAQVGEGTLLGTGDLGFLSRTQIMNVFVAAFAMIAVKRVGVGVKGVYMVLFVFYLSRVVQTTLRVFVFRKPWERDDDDMCDINL</sequence>
<feature type="chain" id="PRO_5040758844" description="Protein DETOXIFICATION" evidence="7">
    <location>
        <begin position="19"/>
        <end position="494"/>
    </location>
</feature>
<feature type="signal peptide" evidence="7">
    <location>
        <begin position="1"/>
        <end position="18"/>
    </location>
</feature>
<dbReference type="Proteomes" id="UP001165160">
    <property type="component" value="Unassembled WGS sequence"/>
</dbReference>
<dbReference type="GO" id="GO:0016020">
    <property type="term" value="C:membrane"/>
    <property type="evidence" value="ECO:0007669"/>
    <property type="project" value="UniProtKB-SubCell"/>
</dbReference>
<dbReference type="AlphaFoldDB" id="A0A9W7BAT7"/>
<feature type="transmembrane region" description="Helical" evidence="6">
    <location>
        <begin position="359"/>
        <end position="382"/>
    </location>
</feature>
<evidence type="ECO:0000256" key="2">
    <source>
        <dbReference type="ARBA" id="ARBA00010199"/>
    </source>
</evidence>
<comment type="similarity">
    <text evidence="2">Belongs to the multi antimicrobial extrusion (MATE) (TC 2.A.66.1) family.</text>
</comment>
<feature type="transmembrane region" description="Helical" evidence="6">
    <location>
        <begin position="70"/>
        <end position="92"/>
    </location>
</feature>
<organism evidence="8 9">
    <name type="scientific">Triparma verrucosa</name>
    <dbReference type="NCBI Taxonomy" id="1606542"/>
    <lineage>
        <taxon>Eukaryota</taxon>
        <taxon>Sar</taxon>
        <taxon>Stramenopiles</taxon>
        <taxon>Ochrophyta</taxon>
        <taxon>Bolidophyceae</taxon>
        <taxon>Parmales</taxon>
        <taxon>Triparmaceae</taxon>
        <taxon>Triparma</taxon>
    </lineage>
</organism>
<dbReference type="GO" id="GO:0042910">
    <property type="term" value="F:xenobiotic transmembrane transporter activity"/>
    <property type="evidence" value="ECO:0007669"/>
    <property type="project" value="InterPro"/>
</dbReference>
<dbReference type="PANTHER" id="PTHR42893">
    <property type="entry name" value="PROTEIN DETOXIFICATION 44, CHLOROPLASTIC-RELATED"/>
    <property type="match status" value="1"/>
</dbReference>
<keyword evidence="3 6" id="KW-0812">Transmembrane</keyword>
<dbReference type="InterPro" id="IPR002528">
    <property type="entry name" value="MATE_fam"/>
</dbReference>
<keyword evidence="7" id="KW-0732">Signal</keyword>
<dbReference type="InterPro" id="IPR044644">
    <property type="entry name" value="DinF-like"/>
</dbReference>
<name>A0A9W7BAT7_9STRA</name>
<dbReference type="PANTHER" id="PTHR42893:SF9">
    <property type="entry name" value="PROTEIN DETOXIFICATION 46, CHLOROPLASTIC"/>
    <property type="match status" value="1"/>
</dbReference>
<keyword evidence="5 6" id="KW-0472">Membrane</keyword>
<proteinExistence type="inferred from homology"/>
<feature type="transmembrane region" description="Helical" evidence="6">
    <location>
        <begin position="217"/>
        <end position="236"/>
    </location>
</feature>
<reference evidence="9" key="1">
    <citation type="journal article" date="2023" name="Commun. Biol.">
        <title>Genome analysis of Parmales, the sister group of diatoms, reveals the evolutionary specialization of diatoms from phago-mixotrophs to photoautotrophs.</title>
        <authorList>
            <person name="Ban H."/>
            <person name="Sato S."/>
            <person name="Yoshikawa S."/>
            <person name="Yamada K."/>
            <person name="Nakamura Y."/>
            <person name="Ichinomiya M."/>
            <person name="Sato N."/>
            <person name="Blanc-Mathieu R."/>
            <person name="Endo H."/>
            <person name="Kuwata A."/>
            <person name="Ogata H."/>
        </authorList>
    </citation>
    <scope>NUCLEOTIDE SEQUENCE [LARGE SCALE GENOMIC DNA]</scope>
    <source>
        <strain evidence="9">NIES 3699</strain>
    </source>
</reference>
<feature type="transmembrane region" description="Helical" evidence="6">
    <location>
        <begin position="433"/>
        <end position="450"/>
    </location>
</feature>
<comment type="subcellular location">
    <subcellularLocation>
        <location evidence="1">Membrane</location>
        <topology evidence="1">Multi-pass membrane protein</topology>
    </subcellularLocation>
</comment>
<evidence type="ECO:0000256" key="5">
    <source>
        <dbReference type="ARBA" id="ARBA00023136"/>
    </source>
</evidence>
<evidence type="ECO:0000256" key="3">
    <source>
        <dbReference type="ARBA" id="ARBA00022692"/>
    </source>
</evidence>
<gene>
    <name evidence="8" type="ORF">TrVE_jg1033</name>
</gene>
<feature type="transmembrane region" description="Helical" evidence="6">
    <location>
        <begin position="242"/>
        <end position="262"/>
    </location>
</feature>
<keyword evidence="4 6" id="KW-1133">Transmembrane helix</keyword>
<evidence type="ECO:0008006" key="10">
    <source>
        <dbReference type="Google" id="ProtNLM"/>
    </source>
</evidence>
<feature type="transmembrane region" description="Helical" evidence="6">
    <location>
        <begin position="113"/>
        <end position="134"/>
    </location>
</feature>